<accession>A0ABU8BHD1</accession>
<dbReference type="EMBL" id="JAZHRV010000001">
    <property type="protein sequence ID" value="MEH2557544.1"/>
    <property type="molecule type" value="Genomic_DNA"/>
</dbReference>
<dbReference type="Proteomes" id="UP001364224">
    <property type="component" value="Unassembled WGS sequence"/>
</dbReference>
<evidence type="ECO:0000313" key="2">
    <source>
        <dbReference type="Proteomes" id="UP001364224"/>
    </source>
</evidence>
<keyword evidence="2" id="KW-1185">Reference proteome</keyword>
<proteinExistence type="predicted"/>
<gene>
    <name evidence="1" type="ORF">V1286_005073</name>
</gene>
<evidence type="ECO:0000313" key="1">
    <source>
        <dbReference type="EMBL" id="MEH2557544.1"/>
    </source>
</evidence>
<protein>
    <submittedName>
        <fullName evidence="1">Dihydroxyacetone kinase DhaKLM complex PTS-EIIA-like component DhaM</fullName>
    </submittedName>
</protein>
<comment type="caution">
    <text evidence="1">The sequence shown here is derived from an EMBL/GenBank/DDBJ whole genome shotgun (WGS) entry which is preliminary data.</text>
</comment>
<organism evidence="1 2">
    <name type="scientific">Bradyrhizobium algeriense</name>
    <dbReference type="NCBI Taxonomy" id="634784"/>
    <lineage>
        <taxon>Bacteria</taxon>
        <taxon>Pseudomonadati</taxon>
        <taxon>Pseudomonadota</taxon>
        <taxon>Alphaproteobacteria</taxon>
        <taxon>Hyphomicrobiales</taxon>
        <taxon>Nitrobacteraceae</taxon>
        <taxon>Bradyrhizobium</taxon>
    </lineage>
</organism>
<sequence>MLYRGIEYSVVQGIVRRHWKWAATVSGTKISGYGGTRDEAIGNAEKAIERAIQKQRFKQYLDGEDR</sequence>
<dbReference type="RefSeq" id="WP_334483856.1">
    <property type="nucleotide sequence ID" value="NZ_JAZHRV010000001.1"/>
</dbReference>
<reference evidence="1 2" key="1">
    <citation type="submission" date="2024-02" db="EMBL/GenBank/DDBJ databases">
        <title>Adaptive strategies in a cosmopolitan and abundant soil bacterium.</title>
        <authorList>
            <person name="Carini P."/>
        </authorList>
    </citation>
    <scope>NUCLEOTIDE SEQUENCE [LARGE SCALE GENOMIC DNA]</scope>
    <source>
        <strain evidence="1 2">AZCC 1608</strain>
    </source>
</reference>
<name>A0ABU8BHD1_9BRAD</name>